<protein>
    <submittedName>
        <fullName evidence="4">Ferric-dicitrate binding protein FerR, regulates iron transport through sigma-19</fullName>
    </submittedName>
</protein>
<keyword evidence="1" id="KW-1133">Transmembrane helix</keyword>
<reference evidence="5" key="1">
    <citation type="submission" date="2016-10" db="EMBL/GenBank/DDBJ databases">
        <authorList>
            <person name="Varghese N."/>
            <person name="Submissions S."/>
        </authorList>
    </citation>
    <scope>NUCLEOTIDE SEQUENCE [LARGE SCALE GENOMIC DNA]</scope>
    <source>
        <strain evidence="5">Gh-67</strain>
    </source>
</reference>
<sequence length="320" mass="36246">MMDDLLTKYMLNETTPVENETINRWLGENDDNRKYFDHFKLIWDTSRELKIESKLDPDTSWVEFKQLAQNRGEAPAKIKSLKPVNRWLKMAAMWLVILGTAGTLYTLLKPVKVNMLALQSGNIVRKVTLSDGSLITMNKNSVLNYPDRFTGDTREISLKGEAFFDVAHDKSKPFMIHVNDVVVKVVGTSFNIKAIGPNTEVIVETGVVQVIQQEITVKLKPKEKASVQGGRLQKGSSQDELYNYYRTQKFVANKTPLWRLVDVLNEAYHANIVIDNKKLANRTITTTFKAGSLDGILEVISKTLGDVKVIKKPHLIIIKN</sequence>
<feature type="domain" description="FecR protein" evidence="2">
    <location>
        <begin position="125"/>
        <end position="209"/>
    </location>
</feature>
<dbReference type="PANTHER" id="PTHR30273:SF2">
    <property type="entry name" value="PROTEIN FECR"/>
    <property type="match status" value="1"/>
</dbReference>
<dbReference type="STRING" id="551996.SAMN05192573_101670"/>
<organism evidence="4 5">
    <name type="scientific">Mucilaginibacter gossypii</name>
    <dbReference type="NCBI Taxonomy" id="551996"/>
    <lineage>
        <taxon>Bacteria</taxon>
        <taxon>Pseudomonadati</taxon>
        <taxon>Bacteroidota</taxon>
        <taxon>Sphingobacteriia</taxon>
        <taxon>Sphingobacteriales</taxon>
        <taxon>Sphingobacteriaceae</taxon>
        <taxon>Mucilaginibacter</taxon>
    </lineage>
</organism>
<gene>
    <name evidence="4" type="ORF">SAMN05192573_101670</name>
</gene>
<name>A0A1G7PVQ3_9SPHI</name>
<dbReference type="InterPro" id="IPR012373">
    <property type="entry name" value="Ferrdict_sens_TM"/>
</dbReference>
<dbReference type="Gene3D" id="2.60.120.1440">
    <property type="match status" value="1"/>
</dbReference>
<dbReference type="EMBL" id="FNCG01000001">
    <property type="protein sequence ID" value="SDF89679.1"/>
    <property type="molecule type" value="Genomic_DNA"/>
</dbReference>
<evidence type="ECO:0000313" key="5">
    <source>
        <dbReference type="Proteomes" id="UP000199705"/>
    </source>
</evidence>
<dbReference type="Pfam" id="PF04773">
    <property type="entry name" value="FecR"/>
    <property type="match status" value="1"/>
</dbReference>
<keyword evidence="5" id="KW-1185">Reference proteome</keyword>
<evidence type="ECO:0000256" key="1">
    <source>
        <dbReference type="SAM" id="Phobius"/>
    </source>
</evidence>
<dbReference type="AlphaFoldDB" id="A0A1G7PVQ3"/>
<dbReference type="PANTHER" id="PTHR30273">
    <property type="entry name" value="PERIPLASMIC SIGNAL SENSOR AND SIGMA FACTOR ACTIVATOR FECR-RELATED"/>
    <property type="match status" value="1"/>
</dbReference>
<keyword evidence="1" id="KW-0472">Membrane</keyword>
<proteinExistence type="predicted"/>
<dbReference type="InterPro" id="IPR006860">
    <property type="entry name" value="FecR"/>
</dbReference>
<dbReference type="InterPro" id="IPR032508">
    <property type="entry name" value="FecR_C"/>
</dbReference>
<dbReference type="Proteomes" id="UP000199705">
    <property type="component" value="Unassembled WGS sequence"/>
</dbReference>
<feature type="transmembrane region" description="Helical" evidence="1">
    <location>
        <begin position="87"/>
        <end position="108"/>
    </location>
</feature>
<dbReference type="GO" id="GO:0016989">
    <property type="term" value="F:sigma factor antagonist activity"/>
    <property type="evidence" value="ECO:0007669"/>
    <property type="project" value="TreeGrafter"/>
</dbReference>
<keyword evidence="1" id="KW-0812">Transmembrane</keyword>
<evidence type="ECO:0000259" key="3">
    <source>
        <dbReference type="Pfam" id="PF16344"/>
    </source>
</evidence>
<dbReference type="Gene3D" id="3.55.50.30">
    <property type="match status" value="1"/>
</dbReference>
<dbReference type="PIRSF" id="PIRSF018266">
    <property type="entry name" value="FecR"/>
    <property type="match status" value="1"/>
</dbReference>
<feature type="domain" description="Protein FecR C-terminal" evidence="3">
    <location>
        <begin position="249"/>
        <end position="316"/>
    </location>
</feature>
<dbReference type="Pfam" id="PF16344">
    <property type="entry name" value="FecR_C"/>
    <property type="match status" value="1"/>
</dbReference>
<evidence type="ECO:0000259" key="2">
    <source>
        <dbReference type="Pfam" id="PF04773"/>
    </source>
</evidence>
<evidence type="ECO:0000313" key="4">
    <source>
        <dbReference type="EMBL" id="SDF89679.1"/>
    </source>
</evidence>
<accession>A0A1G7PVQ3</accession>
<dbReference type="RefSeq" id="WP_091162848.1">
    <property type="nucleotide sequence ID" value="NZ_FNCG01000001.1"/>
</dbReference>